<dbReference type="GO" id="GO:0042398">
    <property type="term" value="P:modified amino acid biosynthetic process"/>
    <property type="evidence" value="ECO:0007669"/>
    <property type="project" value="InterPro"/>
</dbReference>
<evidence type="ECO:0000313" key="6">
    <source>
        <dbReference type="EMBL" id="SFS86057.1"/>
    </source>
</evidence>
<dbReference type="Pfam" id="PF04107">
    <property type="entry name" value="GCS2"/>
    <property type="match status" value="1"/>
</dbReference>
<evidence type="ECO:0000256" key="5">
    <source>
        <dbReference type="HAMAP-Rule" id="MF_01609"/>
    </source>
</evidence>
<protein>
    <recommendedName>
        <fullName evidence="5">Putative glutamate--cysteine ligase 2</fullName>
        <ecNumber evidence="5">6.3.2.2</ecNumber>
    </recommendedName>
    <alternativeName>
        <fullName evidence="5">Gamma-glutamylcysteine synthetase 2</fullName>
        <shortName evidence="5">GCS 2</shortName>
        <shortName evidence="5">Gamma-GCS 2</shortName>
    </alternativeName>
</protein>
<dbReference type="EC" id="6.3.2.2" evidence="5"/>
<comment type="catalytic activity">
    <reaction evidence="4 5">
        <text>L-cysteine + L-glutamate + ATP = gamma-L-glutamyl-L-cysteine + ADP + phosphate + H(+)</text>
        <dbReference type="Rhea" id="RHEA:13285"/>
        <dbReference type="ChEBI" id="CHEBI:15378"/>
        <dbReference type="ChEBI" id="CHEBI:29985"/>
        <dbReference type="ChEBI" id="CHEBI:30616"/>
        <dbReference type="ChEBI" id="CHEBI:35235"/>
        <dbReference type="ChEBI" id="CHEBI:43474"/>
        <dbReference type="ChEBI" id="CHEBI:58173"/>
        <dbReference type="ChEBI" id="CHEBI:456216"/>
        <dbReference type="EC" id="6.3.2.2"/>
    </reaction>
</comment>
<dbReference type="GO" id="GO:0004357">
    <property type="term" value="F:glutamate-cysteine ligase activity"/>
    <property type="evidence" value="ECO:0007669"/>
    <property type="project" value="UniProtKB-EC"/>
</dbReference>
<dbReference type="Gene3D" id="3.30.590.20">
    <property type="match status" value="1"/>
</dbReference>
<dbReference type="InterPro" id="IPR050141">
    <property type="entry name" value="GCL_type2/YbdK_subfam"/>
</dbReference>
<evidence type="ECO:0000313" key="7">
    <source>
        <dbReference type="Proteomes" id="UP000198873"/>
    </source>
</evidence>
<keyword evidence="2 5" id="KW-0547">Nucleotide-binding</keyword>
<dbReference type="InterPro" id="IPR006336">
    <property type="entry name" value="GCS2"/>
</dbReference>
<dbReference type="PANTHER" id="PTHR36510">
    <property type="entry name" value="GLUTAMATE--CYSTEINE LIGASE 2-RELATED"/>
    <property type="match status" value="1"/>
</dbReference>
<dbReference type="NCBIfam" id="NF010041">
    <property type="entry name" value="PRK13517.1-1"/>
    <property type="match status" value="1"/>
</dbReference>
<dbReference type="SUPFAM" id="SSF55931">
    <property type="entry name" value="Glutamine synthetase/guanido kinase"/>
    <property type="match status" value="1"/>
</dbReference>
<evidence type="ECO:0000256" key="3">
    <source>
        <dbReference type="ARBA" id="ARBA00022840"/>
    </source>
</evidence>
<evidence type="ECO:0000256" key="4">
    <source>
        <dbReference type="ARBA" id="ARBA00048819"/>
    </source>
</evidence>
<gene>
    <name evidence="6" type="ORF">SAMN05444716_104503</name>
</gene>
<dbReference type="HAMAP" id="MF_01609">
    <property type="entry name" value="Glu_cys_ligase_2"/>
    <property type="match status" value="1"/>
</dbReference>
<dbReference type="Proteomes" id="UP000198873">
    <property type="component" value="Unassembled WGS sequence"/>
</dbReference>
<dbReference type="EMBL" id="FPAB01000004">
    <property type="protein sequence ID" value="SFS86057.1"/>
    <property type="molecule type" value="Genomic_DNA"/>
</dbReference>
<dbReference type="STRING" id="1176198.SAMN05444716_104503"/>
<dbReference type="GO" id="GO:0005524">
    <property type="term" value="F:ATP binding"/>
    <property type="evidence" value="ECO:0007669"/>
    <property type="project" value="UniProtKB-KW"/>
</dbReference>
<organism evidence="6 7">
    <name type="scientific">Streptomyces harbinensis</name>
    <dbReference type="NCBI Taxonomy" id="1176198"/>
    <lineage>
        <taxon>Bacteria</taxon>
        <taxon>Bacillati</taxon>
        <taxon>Actinomycetota</taxon>
        <taxon>Actinomycetes</taxon>
        <taxon>Kitasatosporales</taxon>
        <taxon>Streptomycetaceae</taxon>
        <taxon>Streptomyces</taxon>
    </lineage>
</organism>
<comment type="similarity">
    <text evidence="5">Belongs to the glutamate--cysteine ligase type 2 family. YbdK subfamily.</text>
</comment>
<evidence type="ECO:0000256" key="2">
    <source>
        <dbReference type="ARBA" id="ARBA00022741"/>
    </source>
</evidence>
<dbReference type="RefSeq" id="WP_175542981.1">
    <property type="nucleotide sequence ID" value="NZ_FPAB01000004.1"/>
</dbReference>
<keyword evidence="1 5" id="KW-0436">Ligase</keyword>
<keyword evidence="7" id="KW-1185">Reference proteome</keyword>
<dbReference type="InterPro" id="IPR011793">
    <property type="entry name" value="YbdK"/>
</dbReference>
<dbReference type="AlphaFoldDB" id="A0A1I6TAP8"/>
<comment type="function">
    <text evidence="5">ATP-dependent carboxylate-amine ligase which exhibits weak glutamate--cysteine ligase activity.</text>
</comment>
<proteinExistence type="inferred from homology"/>
<accession>A0A1I6TAP8</accession>
<sequence>MGELLTVGVEEEFLLADPVSGVAMPVSEDVIAADAPAAGPVGRLKPETSLAVIETASEPHRELSRLADDLRSLRSAAATAAEAVGCAVLPCATEPLPAPPSPPTGGERYRRIYEKYGARIFGHMTCGMHIHIGMPDRERAVAVSNHLRPWLPALQALAANSPYALGEDTGWASFRSVWWGYMPVAGPAPVFASAAAYDALLDQLVASGVILDRKMAYWFARPSEFVPTIEVRVTDVCPTADTAVLLAALTRALVATCQEELDTGAPPPAVSGQLLAAAHWQAARYGMEGDAVDVFTGHPVPAWSWVEKLVKHITPALSDAGDLAYVTGGLAELRAHGSWAARQRGIVSAGGGPADVAAYLASLLLK</sequence>
<dbReference type="NCBIfam" id="TIGR02050">
    <property type="entry name" value="gshA_cyan_rel"/>
    <property type="match status" value="1"/>
</dbReference>
<dbReference type="PANTHER" id="PTHR36510:SF1">
    <property type="entry name" value="GLUTAMATE--CYSTEINE LIGASE 2-RELATED"/>
    <property type="match status" value="1"/>
</dbReference>
<name>A0A1I6TAP8_9ACTN</name>
<reference evidence="7" key="1">
    <citation type="submission" date="2016-10" db="EMBL/GenBank/DDBJ databases">
        <authorList>
            <person name="Varghese N."/>
            <person name="Submissions S."/>
        </authorList>
    </citation>
    <scope>NUCLEOTIDE SEQUENCE [LARGE SCALE GENOMIC DNA]</scope>
    <source>
        <strain evidence="7">CGMCC 4.7047</strain>
    </source>
</reference>
<evidence type="ECO:0000256" key="1">
    <source>
        <dbReference type="ARBA" id="ARBA00022598"/>
    </source>
</evidence>
<keyword evidence="3 5" id="KW-0067">ATP-binding</keyword>
<dbReference type="InterPro" id="IPR014746">
    <property type="entry name" value="Gln_synth/guanido_kin_cat_dom"/>
</dbReference>